<dbReference type="RefSeq" id="WP_394848957.1">
    <property type="nucleotide sequence ID" value="NZ_CP089982.1"/>
</dbReference>
<evidence type="ECO:0000256" key="1">
    <source>
        <dbReference type="SAM" id="SignalP"/>
    </source>
</evidence>
<sequence length="96" mass="9981">MTKYAFGVLTCLLVTLVSSAGCSAGADDDDGDLVAECQAYLAAERNCLSAVGPEVAQQRAKATRSAFKIAAKDPAGRNKLAAQCRAAQAQISRTCR</sequence>
<name>A0ABZ2KJV5_9BACT</name>
<proteinExistence type="predicted"/>
<protein>
    <recommendedName>
        <fullName evidence="4">Secreted protein</fullName>
    </recommendedName>
</protein>
<evidence type="ECO:0000313" key="2">
    <source>
        <dbReference type="EMBL" id="WXA98344.1"/>
    </source>
</evidence>
<reference evidence="2 3" key="1">
    <citation type="submission" date="2021-12" db="EMBL/GenBank/DDBJ databases">
        <title>Discovery of the Pendulisporaceae a myxobacterial family with distinct sporulation behavior and unique specialized metabolism.</title>
        <authorList>
            <person name="Garcia R."/>
            <person name="Popoff A."/>
            <person name="Bader C.D."/>
            <person name="Loehr J."/>
            <person name="Walesch S."/>
            <person name="Walt C."/>
            <person name="Boldt J."/>
            <person name="Bunk B."/>
            <person name="Haeckl F.J.F.P.J."/>
            <person name="Gunesch A.P."/>
            <person name="Birkelbach J."/>
            <person name="Nuebel U."/>
            <person name="Pietschmann T."/>
            <person name="Bach T."/>
            <person name="Mueller R."/>
        </authorList>
    </citation>
    <scope>NUCLEOTIDE SEQUENCE [LARGE SCALE GENOMIC DNA]</scope>
    <source>
        <strain evidence="2 3">MSr12523</strain>
    </source>
</reference>
<gene>
    <name evidence="2" type="ORF">LZC95_16090</name>
</gene>
<dbReference type="Proteomes" id="UP001379533">
    <property type="component" value="Chromosome"/>
</dbReference>
<organism evidence="2 3">
    <name type="scientific">Pendulispora brunnea</name>
    <dbReference type="NCBI Taxonomy" id="2905690"/>
    <lineage>
        <taxon>Bacteria</taxon>
        <taxon>Pseudomonadati</taxon>
        <taxon>Myxococcota</taxon>
        <taxon>Myxococcia</taxon>
        <taxon>Myxococcales</taxon>
        <taxon>Sorangiineae</taxon>
        <taxon>Pendulisporaceae</taxon>
        <taxon>Pendulispora</taxon>
    </lineage>
</organism>
<feature type="signal peptide" evidence="1">
    <location>
        <begin position="1"/>
        <end position="20"/>
    </location>
</feature>
<dbReference type="PROSITE" id="PS51257">
    <property type="entry name" value="PROKAR_LIPOPROTEIN"/>
    <property type="match status" value="1"/>
</dbReference>
<keyword evidence="3" id="KW-1185">Reference proteome</keyword>
<keyword evidence="1" id="KW-0732">Signal</keyword>
<accession>A0ABZ2KJV5</accession>
<feature type="chain" id="PRO_5045663778" description="Secreted protein" evidence="1">
    <location>
        <begin position="21"/>
        <end position="96"/>
    </location>
</feature>
<dbReference type="EMBL" id="CP089982">
    <property type="protein sequence ID" value="WXA98344.1"/>
    <property type="molecule type" value="Genomic_DNA"/>
</dbReference>
<evidence type="ECO:0000313" key="3">
    <source>
        <dbReference type="Proteomes" id="UP001379533"/>
    </source>
</evidence>
<evidence type="ECO:0008006" key="4">
    <source>
        <dbReference type="Google" id="ProtNLM"/>
    </source>
</evidence>